<feature type="chain" id="PRO_5017337719" description="Peptidase A1 domain-containing protein" evidence="1">
    <location>
        <begin position="18"/>
        <end position="112"/>
    </location>
</feature>
<dbReference type="AlphaFoldDB" id="A0A3B3Z5V7"/>
<organism evidence="3 4">
    <name type="scientific">Poecilia mexicana</name>
    <dbReference type="NCBI Taxonomy" id="48701"/>
    <lineage>
        <taxon>Eukaryota</taxon>
        <taxon>Metazoa</taxon>
        <taxon>Chordata</taxon>
        <taxon>Craniata</taxon>
        <taxon>Vertebrata</taxon>
        <taxon>Euteleostomi</taxon>
        <taxon>Actinopterygii</taxon>
        <taxon>Neopterygii</taxon>
        <taxon>Teleostei</taxon>
        <taxon>Neoteleostei</taxon>
        <taxon>Acanthomorphata</taxon>
        <taxon>Ovalentaria</taxon>
        <taxon>Atherinomorphae</taxon>
        <taxon>Cyprinodontiformes</taxon>
        <taxon>Poeciliidae</taxon>
        <taxon>Poeciliinae</taxon>
        <taxon>Poecilia</taxon>
    </lineage>
</organism>
<keyword evidence="1" id="KW-0732">Signal</keyword>
<protein>
    <recommendedName>
        <fullName evidence="2">Peptidase A1 domain-containing protein</fullName>
    </recommendedName>
</protein>
<name>A0A3B3Z5V7_9TELE</name>
<dbReference type="PROSITE" id="PS00141">
    <property type="entry name" value="ASP_PROTEASE"/>
    <property type="match status" value="1"/>
</dbReference>
<dbReference type="InterPro" id="IPR001969">
    <property type="entry name" value="Aspartic_peptidase_AS"/>
</dbReference>
<feature type="domain" description="Peptidase A1" evidence="2">
    <location>
        <begin position="61"/>
        <end position="112"/>
    </location>
</feature>
<evidence type="ECO:0000259" key="2">
    <source>
        <dbReference type="PROSITE" id="PS51767"/>
    </source>
</evidence>
<feature type="signal peptide" evidence="1">
    <location>
        <begin position="1"/>
        <end position="17"/>
    </location>
</feature>
<dbReference type="GO" id="GO:0004190">
    <property type="term" value="F:aspartic-type endopeptidase activity"/>
    <property type="evidence" value="ECO:0007669"/>
    <property type="project" value="InterPro"/>
</dbReference>
<keyword evidence="4" id="KW-1185">Reference proteome</keyword>
<dbReference type="Proteomes" id="UP000261480">
    <property type="component" value="Unplaced"/>
</dbReference>
<dbReference type="Ensembl" id="ENSPMET00000030609.1">
    <property type="protein sequence ID" value="ENSPMEP00000034700.1"/>
    <property type="gene ID" value="ENSPMEG00000024103.1"/>
</dbReference>
<reference evidence="3" key="2">
    <citation type="submission" date="2025-09" db="UniProtKB">
        <authorList>
            <consortium name="Ensembl"/>
        </authorList>
    </citation>
    <scope>IDENTIFICATION</scope>
</reference>
<dbReference type="InterPro" id="IPR033121">
    <property type="entry name" value="PEPTIDASE_A1"/>
</dbReference>
<dbReference type="Pfam" id="PF00026">
    <property type="entry name" value="Asp"/>
    <property type="match status" value="1"/>
</dbReference>
<evidence type="ECO:0000313" key="4">
    <source>
        <dbReference type="Proteomes" id="UP000261480"/>
    </source>
</evidence>
<proteinExistence type="predicted"/>
<sequence length="112" mass="11994">SFFLLPIIILWLGSMSGLFMTKKRLPLKSDGEGLSLASDPSGTVNFLDMVNNLQGDSGRGYYIEMSIGTPGQKLNILVDTGSSNFAVAAAPHPFITSYFNTAADSVYKDAPI</sequence>
<evidence type="ECO:0000313" key="3">
    <source>
        <dbReference type="Ensembl" id="ENSPMEP00000034700.1"/>
    </source>
</evidence>
<evidence type="ECO:0000256" key="1">
    <source>
        <dbReference type="SAM" id="SignalP"/>
    </source>
</evidence>
<dbReference type="Gene3D" id="2.40.70.10">
    <property type="entry name" value="Acid Proteases"/>
    <property type="match status" value="1"/>
</dbReference>
<reference evidence="3" key="1">
    <citation type="submission" date="2025-08" db="UniProtKB">
        <authorList>
            <consortium name="Ensembl"/>
        </authorList>
    </citation>
    <scope>IDENTIFICATION</scope>
</reference>
<dbReference type="GO" id="GO:0006508">
    <property type="term" value="P:proteolysis"/>
    <property type="evidence" value="ECO:0007669"/>
    <property type="project" value="InterPro"/>
</dbReference>
<dbReference type="STRING" id="48701.ENSPMEP00000034700"/>
<dbReference type="SUPFAM" id="SSF50630">
    <property type="entry name" value="Acid proteases"/>
    <property type="match status" value="1"/>
</dbReference>
<dbReference type="InterPro" id="IPR021109">
    <property type="entry name" value="Peptidase_aspartic_dom_sf"/>
</dbReference>
<dbReference type="PROSITE" id="PS51767">
    <property type="entry name" value="PEPTIDASE_A1"/>
    <property type="match status" value="1"/>
</dbReference>
<accession>A0A3B3Z5V7</accession>